<dbReference type="CDD" id="cd01449">
    <property type="entry name" value="TST_Repeat_2"/>
    <property type="match status" value="1"/>
</dbReference>
<feature type="region of interest" description="Disordered" evidence="4">
    <location>
        <begin position="61"/>
        <end position="82"/>
    </location>
</feature>
<dbReference type="PANTHER" id="PTHR11364">
    <property type="entry name" value="THIOSULFATE SULFERTANSFERASE"/>
    <property type="match status" value="1"/>
</dbReference>
<dbReference type="Proteomes" id="UP000292939">
    <property type="component" value="Chromosome"/>
</dbReference>
<dbReference type="AlphaFoldDB" id="A0A4P6UPT2"/>
<organism evidence="6 7">
    <name type="scientific">Hylemonella gracilis</name>
    <dbReference type="NCBI Taxonomy" id="80880"/>
    <lineage>
        <taxon>Bacteria</taxon>
        <taxon>Pseudomonadati</taxon>
        <taxon>Pseudomonadota</taxon>
        <taxon>Betaproteobacteria</taxon>
        <taxon>Burkholderiales</taxon>
        <taxon>Comamonadaceae</taxon>
        <taxon>Hylemonella</taxon>
    </lineage>
</organism>
<dbReference type="OrthoDB" id="9781034at2"/>
<dbReference type="CDD" id="cd01448">
    <property type="entry name" value="TST_Repeat_1"/>
    <property type="match status" value="1"/>
</dbReference>
<dbReference type="Pfam" id="PF00581">
    <property type="entry name" value="Rhodanese"/>
    <property type="match status" value="2"/>
</dbReference>
<dbReference type="KEGG" id="hgr:DW355_16705"/>
<dbReference type="SUPFAM" id="SSF52821">
    <property type="entry name" value="Rhodanese/Cell cycle control phosphatase"/>
    <property type="match status" value="2"/>
</dbReference>
<dbReference type="PANTHER" id="PTHR11364:SF27">
    <property type="entry name" value="SULFURTRANSFERASE"/>
    <property type="match status" value="1"/>
</dbReference>
<feature type="domain" description="Rhodanese" evidence="5">
    <location>
        <begin position="191"/>
        <end position="299"/>
    </location>
</feature>
<dbReference type="SMART" id="SM00450">
    <property type="entry name" value="RHOD"/>
    <property type="match status" value="2"/>
</dbReference>
<dbReference type="InterPro" id="IPR001763">
    <property type="entry name" value="Rhodanese-like_dom"/>
</dbReference>
<sequence length="301" mass="32297">MPYTTLISATELQSLLRERKPVMIFDCSFDLAQPTEGDAQFERLRIAGAVRADLDRHLSAKDAAQTHGVGKTPPMAASGGRHPLPQREVFADWLSRIGFHSGMQAVVYDRQSSSFCVRLWWMLKWIGHEAVAVLDGGLPAWQAIQGPVASGPAPTPPVASGTPPFQPGKLLARLVTVDEVRANLNQSSLQTVVDARAPARFRGEVEPLDPVAGHIPGALNRPYSDNFGPDGRFKTPAQLRSEFDALLGGRHPASVVHQCGSGVTATPNLLAMELAGLGRAALFAGSWSEWCSDPSRPVAKG</sequence>
<accession>A0A4P6UPT2</accession>
<feature type="domain" description="Rhodanese" evidence="5">
    <location>
        <begin position="18"/>
        <end position="150"/>
    </location>
</feature>
<evidence type="ECO:0000313" key="7">
    <source>
        <dbReference type="Proteomes" id="UP000292939"/>
    </source>
</evidence>
<evidence type="ECO:0000256" key="2">
    <source>
        <dbReference type="ARBA" id="ARBA00022737"/>
    </source>
</evidence>
<dbReference type="Gene3D" id="3.40.250.10">
    <property type="entry name" value="Rhodanese-like domain"/>
    <property type="match status" value="2"/>
</dbReference>
<gene>
    <name evidence="6" type="ORF">DW355_16705</name>
</gene>
<dbReference type="RefSeq" id="WP_131281795.1">
    <property type="nucleotide sequence ID" value="NZ_CP031395.1"/>
</dbReference>
<dbReference type="InterPro" id="IPR036873">
    <property type="entry name" value="Rhodanese-like_dom_sf"/>
</dbReference>
<protein>
    <recommendedName>
        <fullName evidence="3">Sulfurtransferase</fullName>
    </recommendedName>
</protein>
<evidence type="ECO:0000259" key="5">
    <source>
        <dbReference type="PROSITE" id="PS50206"/>
    </source>
</evidence>
<keyword evidence="1 3" id="KW-0808">Transferase</keyword>
<evidence type="ECO:0000256" key="3">
    <source>
        <dbReference type="RuleBase" id="RU000507"/>
    </source>
</evidence>
<keyword evidence="2" id="KW-0677">Repeat</keyword>
<dbReference type="InterPro" id="IPR001307">
    <property type="entry name" value="Thiosulphate_STrfase_CS"/>
</dbReference>
<dbReference type="EMBL" id="CP031395">
    <property type="protein sequence ID" value="QBK06137.1"/>
    <property type="molecule type" value="Genomic_DNA"/>
</dbReference>
<dbReference type="GO" id="GO:0004792">
    <property type="term" value="F:thiosulfate-cyanide sulfurtransferase activity"/>
    <property type="evidence" value="ECO:0007669"/>
    <property type="project" value="InterPro"/>
</dbReference>
<proteinExistence type="predicted"/>
<evidence type="ECO:0000256" key="4">
    <source>
        <dbReference type="SAM" id="MobiDB-lite"/>
    </source>
</evidence>
<evidence type="ECO:0000256" key="1">
    <source>
        <dbReference type="ARBA" id="ARBA00022679"/>
    </source>
</evidence>
<dbReference type="InterPro" id="IPR045078">
    <property type="entry name" value="TST/MPST-like"/>
</dbReference>
<reference evidence="6 7" key="1">
    <citation type="submission" date="2018-07" db="EMBL/GenBank/DDBJ databases">
        <title>Exploring interactions and the metabolic potential of the ultra-small soil bacteria Hylemonella gracilis.</title>
        <authorList>
            <person name="Tyc O."/>
            <person name="Kulkarni P."/>
            <person name="Gawehns F."/>
            <person name="Hundscheid M."/>
            <person name="Zweers H."/>
            <person name="Garbeva P."/>
        </authorList>
    </citation>
    <scope>NUCLEOTIDE SEQUENCE [LARGE SCALE GENOMIC DNA]</scope>
    <source>
        <strain evidence="6 7">NS1</strain>
    </source>
</reference>
<dbReference type="PROSITE" id="PS50206">
    <property type="entry name" value="RHODANESE_3"/>
    <property type="match status" value="2"/>
</dbReference>
<name>A0A4P6UPT2_9BURK</name>
<dbReference type="PROSITE" id="PS00683">
    <property type="entry name" value="RHODANESE_2"/>
    <property type="match status" value="1"/>
</dbReference>
<evidence type="ECO:0000313" key="6">
    <source>
        <dbReference type="EMBL" id="QBK06137.1"/>
    </source>
</evidence>